<feature type="chain" id="PRO_5043406973" description="Arabinanase/levansucrase/invertase" evidence="5">
    <location>
        <begin position="17"/>
        <end position="520"/>
    </location>
</feature>
<dbReference type="GO" id="GO:0004553">
    <property type="term" value="F:hydrolase activity, hydrolyzing O-glycosyl compounds"/>
    <property type="evidence" value="ECO:0007669"/>
    <property type="project" value="InterPro"/>
</dbReference>
<feature type="signal peptide" evidence="5">
    <location>
        <begin position="1"/>
        <end position="16"/>
    </location>
</feature>
<proteinExistence type="inferred from homology"/>
<dbReference type="SUPFAM" id="SSF75005">
    <property type="entry name" value="Arabinanase/levansucrase/invertase"/>
    <property type="match status" value="1"/>
</dbReference>
<comment type="caution">
    <text evidence="6">The sequence shown here is derived from an EMBL/GenBank/DDBJ whole genome shotgun (WGS) entry which is preliminary data.</text>
</comment>
<dbReference type="EMBL" id="JAVFHQ010000002">
    <property type="protein sequence ID" value="KAK4550273.1"/>
    <property type="molecule type" value="Genomic_DNA"/>
</dbReference>
<keyword evidence="2 4" id="KW-0378">Hydrolase</keyword>
<sequence>MKTALLSLALAVLSQAAQVTFSNTRRLLFDVDGNQIDAYGSKVQLFNGSYYLYGNSFAIEGVAFGIKSYSSVDLEHWQYEGFLFDPYGNNPCAAAGGCGRPHIVYNSNSSSYVLWANAGSSGYQVAIGASPTGPFTFLNTTAAIDPQFDGLQPADFTVETFGNKGYIVFSALNFVSPLAGSIWPPIFQTLHISELTDDFTNTTQVSYPVSSNITDLIDQETESPDIFMRHGKYYVAASNTCGYCNGSIGLLYRSDSIQGPWTRQIISGYSCEGQVEGVLPLKDPRTGAITDVWHSTSVPGGPRTGFGGHIFQPLRFGADGSVEDLDCSPDATFSVDFARGSGAVAIGAAITAGDATPPLAVYTPVCDSDQFDLFQTWTASKAGLLESVSVNIAAAGVQAVPLALTVFKFASLADLVAPEYKWTALGTASYNASELSFVFNTTSVPITSNATVSAGDLLGLSISGSDFAPYCHLEFDVGEQSGFKLLQRGAGQNSLRGLKGKTSPVYERIGKSVKFFATYA</sequence>
<gene>
    <name evidence="6" type="ORF">LTR36_003240</name>
</gene>
<protein>
    <recommendedName>
        <fullName evidence="8">Arabinanase/levansucrase/invertase</fullName>
    </recommendedName>
</protein>
<evidence type="ECO:0000256" key="5">
    <source>
        <dbReference type="SAM" id="SignalP"/>
    </source>
</evidence>
<keyword evidence="3 4" id="KW-0326">Glycosidase</keyword>
<accession>A0AAV9JXB4</accession>
<evidence type="ECO:0000313" key="6">
    <source>
        <dbReference type="EMBL" id="KAK4550273.1"/>
    </source>
</evidence>
<evidence type="ECO:0000256" key="4">
    <source>
        <dbReference type="RuleBase" id="RU361187"/>
    </source>
</evidence>
<evidence type="ECO:0000313" key="7">
    <source>
        <dbReference type="Proteomes" id="UP001324427"/>
    </source>
</evidence>
<evidence type="ECO:0000256" key="2">
    <source>
        <dbReference type="ARBA" id="ARBA00022801"/>
    </source>
</evidence>
<name>A0AAV9JXB4_9PEZI</name>
<comment type="similarity">
    <text evidence="1 4">Belongs to the glycosyl hydrolase 43 family.</text>
</comment>
<dbReference type="AlphaFoldDB" id="A0AAV9JXB4"/>
<dbReference type="PANTHER" id="PTHR22925">
    <property type="entry name" value="GLYCOSYL HYDROLASE 43 FAMILY MEMBER"/>
    <property type="match status" value="1"/>
</dbReference>
<dbReference type="InterPro" id="IPR006710">
    <property type="entry name" value="Glyco_hydro_43"/>
</dbReference>
<evidence type="ECO:0000256" key="1">
    <source>
        <dbReference type="ARBA" id="ARBA00009865"/>
    </source>
</evidence>
<dbReference type="Proteomes" id="UP001324427">
    <property type="component" value="Unassembled WGS sequence"/>
</dbReference>
<evidence type="ECO:0000256" key="3">
    <source>
        <dbReference type="ARBA" id="ARBA00023295"/>
    </source>
</evidence>
<dbReference type="PANTHER" id="PTHR22925:SF3">
    <property type="entry name" value="GLYCOSYL HYDROLASE FAMILY PROTEIN 43"/>
    <property type="match status" value="1"/>
</dbReference>
<dbReference type="Pfam" id="PF04616">
    <property type="entry name" value="Glyco_hydro_43"/>
    <property type="match status" value="1"/>
</dbReference>
<keyword evidence="7" id="KW-1185">Reference proteome</keyword>
<organism evidence="6 7">
    <name type="scientific">Oleoguttula mirabilis</name>
    <dbReference type="NCBI Taxonomy" id="1507867"/>
    <lineage>
        <taxon>Eukaryota</taxon>
        <taxon>Fungi</taxon>
        <taxon>Dikarya</taxon>
        <taxon>Ascomycota</taxon>
        <taxon>Pezizomycotina</taxon>
        <taxon>Dothideomycetes</taxon>
        <taxon>Dothideomycetidae</taxon>
        <taxon>Mycosphaerellales</taxon>
        <taxon>Teratosphaeriaceae</taxon>
        <taxon>Oleoguttula</taxon>
    </lineage>
</organism>
<dbReference type="Gene3D" id="2.115.10.20">
    <property type="entry name" value="Glycosyl hydrolase domain, family 43"/>
    <property type="match status" value="1"/>
</dbReference>
<dbReference type="GO" id="GO:0005975">
    <property type="term" value="P:carbohydrate metabolic process"/>
    <property type="evidence" value="ECO:0007669"/>
    <property type="project" value="InterPro"/>
</dbReference>
<keyword evidence="5" id="KW-0732">Signal</keyword>
<dbReference type="InterPro" id="IPR023296">
    <property type="entry name" value="Glyco_hydro_beta-prop_sf"/>
</dbReference>
<evidence type="ECO:0008006" key="8">
    <source>
        <dbReference type="Google" id="ProtNLM"/>
    </source>
</evidence>
<reference evidence="6 7" key="1">
    <citation type="submission" date="2021-11" db="EMBL/GenBank/DDBJ databases">
        <title>Black yeast isolated from Biological Soil Crust.</title>
        <authorList>
            <person name="Kurbessoian T."/>
        </authorList>
    </citation>
    <scope>NUCLEOTIDE SEQUENCE [LARGE SCALE GENOMIC DNA]</scope>
    <source>
        <strain evidence="6 7">CCFEE 5522</strain>
    </source>
</reference>